<dbReference type="InterPro" id="IPR039425">
    <property type="entry name" value="RNA_pol_sigma-70-like"/>
</dbReference>
<sequence length="181" mass="21518">MKTDKDIVLKIQSGYRQEITELVRRWHKPFCEKAYWLVKDADVAKDIAQESWTVIIDKIDQLEKPERFGSWALRIVCNNSMDWLNKTSRTRNHLNQLEKEQENVVTIDDKSDNSLIKLKLLEAIKKLPMHQQEVLRLFYTEDCSLKEICKILNISVGTAKSRLFHSREKLKKLLKHYNYEN</sequence>
<dbReference type="Proteomes" id="UP000292372">
    <property type="component" value="Unassembled WGS sequence"/>
</dbReference>
<keyword evidence="8" id="KW-1185">Reference proteome</keyword>
<dbReference type="InterPro" id="IPR007627">
    <property type="entry name" value="RNA_pol_sigma70_r2"/>
</dbReference>
<dbReference type="OrthoDB" id="9795666at2"/>
<evidence type="ECO:0000256" key="3">
    <source>
        <dbReference type="ARBA" id="ARBA00023082"/>
    </source>
</evidence>
<comment type="similarity">
    <text evidence="1">Belongs to the sigma-70 factor family. ECF subfamily.</text>
</comment>
<dbReference type="Pfam" id="PF08281">
    <property type="entry name" value="Sigma70_r4_2"/>
    <property type="match status" value="1"/>
</dbReference>
<evidence type="ECO:0000313" key="7">
    <source>
        <dbReference type="EMBL" id="TBN17849.1"/>
    </source>
</evidence>
<protein>
    <submittedName>
        <fullName evidence="7">Sigma-70 family RNA polymerase sigma factor</fullName>
    </submittedName>
</protein>
<keyword evidence="2" id="KW-0805">Transcription regulation</keyword>
<dbReference type="InterPro" id="IPR036388">
    <property type="entry name" value="WH-like_DNA-bd_sf"/>
</dbReference>
<dbReference type="CDD" id="cd06171">
    <property type="entry name" value="Sigma70_r4"/>
    <property type="match status" value="1"/>
</dbReference>
<dbReference type="SUPFAM" id="SSF88946">
    <property type="entry name" value="Sigma2 domain of RNA polymerase sigma factors"/>
    <property type="match status" value="1"/>
</dbReference>
<dbReference type="RefSeq" id="WP_130936140.1">
    <property type="nucleotide sequence ID" value="NZ_BMEE01000001.1"/>
</dbReference>
<evidence type="ECO:0000256" key="2">
    <source>
        <dbReference type="ARBA" id="ARBA00023015"/>
    </source>
</evidence>
<dbReference type="GO" id="GO:0003677">
    <property type="term" value="F:DNA binding"/>
    <property type="evidence" value="ECO:0007669"/>
    <property type="project" value="InterPro"/>
</dbReference>
<dbReference type="Gene3D" id="1.10.1740.10">
    <property type="match status" value="1"/>
</dbReference>
<dbReference type="SUPFAM" id="SSF88659">
    <property type="entry name" value="Sigma3 and sigma4 domains of RNA polymerase sigma factors"/>
    <property type="match status" value="1"/>
</dbReference>
<evidence type="ECO:0000259" key="5">
    <source>
        <dbReference type="Pfam" id="PF04542"/>
    </source>
</evidence>
<gene>
    <name evidence="7" type="ORF">EYD46_05925</name>
</gene>
<organism evidence="7 8">
    <name type="scientific">Hyunsoonleella pacifica</name>
    <dbReference type="NCBI Taxonomy" id="1080224"/>
    <lineage>
        <taxon>Bacteria</taxon>
        <taxon>Pseudomonadati</taxon>
        <taxon>Bacteroidota</taxon>
        <taxon>Flavobacteriia</taxon>
        <taxon>Flavobacteriales</taxon>
        <taxon>Flavobacteriaceae</taxon>
    </lineage>
</organism>
<dbReference type="NCBIfam" id="TIGR02937">
    <property type="entry name" value="sigma70-ECF"/>
    <property type="match status" value="1"/>
</dbReference>
<proteinExistence type="inferred from homology"/>
<accession>A0A4Q9FUW2</accession>
<dbReference type="GO" id="GO:0016987">
    <property type="term" value="F:sigma factor activity"/>
    <property type="evidence" value="ECO:0007669"/>
    <property type="project" value="UniProtKB-KW"/>
</dbReference>
<dbReference type="InterPro" id="IPR013324">
    <property type="entry name" value="RNA_pol_sigma_r3/r4-like"/>
</dbReference>
<dbReference type="AlphaFoldDB" id="A0A4Q9FUW2"/>
<dbReference type="InterPro" id="IPR013325">
    <property type="entry name" value="RNA_pol_sigma_r2"/>
</dbReference>
<dbReference type="EMBL" id="SIRS01000002">
    <property type="protein sequence ID" value="TBN17849.1"/>
    <property type="molecule type" value="Genomic_DNA"/>
</dbReference>
<keyword evidence="4" id="KW-0804">Transcription</keyword>
<feature type="domain" description="RNA polymerase sigma-70 region 2" evidence="5">
    <location>
        <begin position="22"/>
        <end position="90"/>
    </location>
</feature>
<dbReference type="Gene3D" id="1.10.10.10">
    <property type="entry name" value="Winged helix-like DNA-binding domain superfamily/Winged helix DNA-binding domain"/>
    <property type="match status" value="1"/>
</dbReference>
<reference evidence="7 8" key="1">
    <citation type="journal article" date="2015" name="Int. J. Syst. Evol. Microbiol.">
        <title>Hyunsoonleella pacifica sp. nov., isolated from seawater of South Pacific Gyre.</title>
        <authorList>
            <person name="Gao X."/>
            <person name="Zhang Z."/>
            <person name="Dai X."/>
            <person name="Zhang X.H."/>
        </authorList>
    </citation>
    <scope>NUCLEOTIDE SEQUENCE [LARGE SCALE GENOMIC DNA]</scope>
    <source>
        <strain evidence="7 8">SW033</strain>
    </source>
</reference>
<evidence type="ECO:0000313" key="8">
    <source>
        <dbReference type="Proteomes" id="UP000292372"/>
    </source>
</evidence>
<evidence type="ECO:0000259" key="6">
    <source>
        <dbReference type="Pfam" id="PF08281"/>
    </source>
</evidence>
<evidence type="ECO:0000256" key="1">
    <source>
        <dbReference type="ARBA" id="ARBA00010641"/>
    </source>
</evidence>
<dbReference type="PANTHER" id="PTHR43133">
    <property type="entry name" value="RNA POLYMERASE ECF-TYPE SIGMA FACTO"/>
    <property type="match status" value="1"/>
</dbReference>
<keyword evidence="3" id="KW-0731">Sigma factor</keyword>
<name>A0A4Q9FUW2_9FLAO</name>
<dbReference type="GO" id="GO:0006352">
    <property type="term" value="P:DNA-templated transcription initiation"/>
    <property type="evidence" value="ECO:0007669"/>
    <property type="project" value="InterPro"/>
</dbReference>
<dbReference type="InterPro" id="IPR013249">
    <property type="entry name" value="RNA_pol_sigma70_r4_t2"/>
</dbReference>
<comment type="caution">
    <text evidence="7">The sequence shown here is derived from an EMBL/GenBank/DDBJ whole genome shotgun (WGS) entry which is preliminary data.</text>
</comment>
<feature type="domain" description="RNA polymerase sigma factor 70 region 4 type 2" evidence="6">
    <location>
        <begin position="118"/>
        <end position="170"/>
    </location>
</feature>
<dbReference type="InterPro" id="IPR014284">
    <property type="entry name" value="RNA_pol_sigma-70_dom"/>
</dbReference>
<dbReference type="Pfam" id="PF04542">
    <property type="entry name" value="Sigma70_r2"/>
    <property type="match status" value="1"/>
</dbReference>
<evidence type="ECO:0000256" key="4">
    <source>
        <dbReference type="ARBA" id="ARBA00023163"/>
    </source>
</evidence>
<dbReference type="PANTHER" id="PTHR43133:SF51">
    <property type="entry name" value="RNA POLYMERASE SIGMA FACTOR"/>
    <property type="match status" value="1"/>
</dbReference>